<protein>
    <submittedName>
        <fullName evidence="1 3">Uncharacterized protein</fullName>
    </submittedName>
</protein>
<evidence type="ECO:0000313" key="3">
    <source>
        <dbReference type="WBParaSite" id="HPBE_0002641801-mRNA-1"/>
    </source>
</evidence>
<dbReference type="EMBL" id="UZAH01039936">
    <property type="protein sequence ID" value="VDP57489.1"/>
    <property type="molecule type" value="Genomic_DNA"/>
</dbReference>
<keyword evidence="2" id="KW-1185">Reference proteome</keyword>
<evidence type="ECO:0000313" key="2">
    <source>
        <dbReference type="Proteomes" id="UP000050761"/>
    </source>
</evidence>
<evidence type="ECO:0000313" key="1">
    <source>
        <dbReference type="EMBL" id="VDP57489.1"/>
    </source>
</evidence>
<reference evidence="3" key="2">
    <citation type="submission" date="2019-09" db="UniProtKB">
        <authorList>
            <consortium name="WormBaseParasite"/>
        </authorList>
    </citation>
    <scope>IDENTIFICATION</scope>
</reference>
<accession>A0A3P8IJP0</accession>
<proteinExistence type="predicted"/>
<dbReference type="Proteomes" id="UP000050761">
    <property type="component" value="Unassembled WGS sequence"/>
</dbReference>
<sequence length="88" mass="10073">MAILELPRGRLNPGVGVRLRATFPFCGMPDSFISLCLGTEWELDKALLLDWEDDLGDLLNRLLRLCCALSMAEALEWLLWLRLKKSRL</sequence>
<name>A0A183GUP8_HELPZ</name>
<dbReference type="AlphaFoldDB" id="A0A183GUP8"/>
<reference evidence="1 2" key="1">
    <citation type="submission" date="2018-11" db="EMBL/GenBank/DDBJ databases">
        <authorList>
            <consortium name="Pathogen Informatics"/>
        </authorList>
    </citation>
    <scope>NUCLEOTIDE SEQUENCE [LARGE SCALE GENOMIC DNA]</scope>
</reference>
<dbReference type="WBParaSite" id="HPBE_0002641801-mRNA-1">
    <property type="protein sequence ID" value="HPBE_0002641801-mRNA-1"/>
    <property type="gene ID" value="HPBE_0002641801"/>
</dbReference>
<gene>
    <name evidence="1" type="ORF">HPBE_LOCUS26419</name>
</gene>
<accession>A0A183GUP8</accession>
<organism evidence="2 3">
    <name type="scientific">Heligmosomoides polygyrus</name>
    <name type="common">Parasitic roundworm</name>
    <dbReference type="NCBI Taxonomy" id="6339"/>
    <lineage>
        <taxon>Eukaryota</taxon>
        <taxon>Metazoa</taxon>
        <taxon>Ecdysozoa</taxon>
        <taxon>Nematoda</taxon>
        <taxon>Chromadorea</taxon>
        <taxon>Rhabditida</taxon>
        <taxon>Rhabditina</taxon>
        <taxon>Rhabditomorpha</taxon>
        <taxon>Strongyloidea</taxon>
        <taxon>Heligmosomidae</taxon>
        <taxon>Heligmosomoides</taxon>
    </lineage>
</organism>